<evidence type="ECO:0000256" key="1">
    <source>
        <dbReference type="ARBA" id="ARBA00004571"/>
    </source>
</evidence>
<gene>
    <name evidence="9" type="ORF">ACFSUD_07185</name>
</gene>
<dbReference type="InterPro" id="IPR005017">
    <property type="entry name" value="OMPP1/FadL/TodX"/>
</dbReference>
<keyword evidence="5 8" id="KW-0732">Signal</keyword>
<dbReference type="SUPFAM" id="SSF56935">
    <property type="entry name" value="Porins"/>
    <property type="match status" value="1"/>
</dbReference>
<comment type="similarity">
    <text evidence="2">Belongs to the OmpP1/FadL family.</text>
</comment>
<evidence type="ECO:0000256" key="5">
    <source>
        <dbReference type="ARBA" id="ARBA00022729"/>
    </source>
</evidence>
<comment type="subcellular location">
    <subcellularLocation>
        <location evidence="1">Cell outer membrane</location>
        <topology evidence="1">Multi-pass membrane protein</topology>
    </subcellularLocation>
</comment>
<proteinExistence type="inferred from homology"/>
<dbReference type="PANTHER" id="PTHR35093">
    <property type="entry name" value="OUTER MEMBRANE PROTEIN NMB0088-RELATED"/>
    <property type="match status" value="1"/>
</dbReference>
<accession>A0ABW5U1T3</accession>
<sequence>MTRNLIAIAALMGSASTVAAGGLDRSGQKIGVLFETGNLFELSYGHVDPSVDGVENGSTLTTNTIGDVADSFGVLGAGLKYQFNERVSMALIVDEPYGSDITYPGNPAVTALGGTSAIVDSFAITALGRYKFDDNWSMHGGLRYQEIEADVTLGGNAYGGLNGYNGAFGSDGAVGYIVGAAYERPEIALRVALTYNSKIDHDLPTVETVGGFVVNPGSETEVTAPESLNLDFQTGIAQDTLLFGSIRYARHEDVIVSPAFFDSQVDPANSGSSLTDIENSTDIEIGIGHRFTDRFSGSLAVGYQTKGEDDLVSPLAPTNGARWVSLGGSYKMTDQVKLSGGVRYTELGDAQPQTAGTARADFEDNSAVSVGFKISYNF</sequence>
<organism evidence="9 10">
    <name type="scientific">Sulfitobacter aestuarii</name>
    <dbReference type="NCBI Taxonomy" id="2161676"/>
    <lineage>
        <taxon>Bacteria</taxon>
        <taxon>Pseudomonadati</taxon>
        <taxon>Pseudomonadota</taxon>
        <taxon>Alphaproteobacteria</taxon>
        <taxon>Rhodobacterales</taxon>
        <taxon>Roseobacteraceae</taxon>
        <taxon>Sulfitobacter</taxon>
    </lineage>
</organism>
<keyword evidence="10" id="KW-1185">Reference proteome</keyword>
<evidence type="ECO:0000256" key="4">
    <source>
        <dbReference type="ARBA" id="ARBA00022692"/>
    </source>
</evidence>
<evidence type="ECO:0000256" key="7">
    <source>
        <dbReference type="ARBA" id="ARBA00023237"/>
    </source>
</evidence>
<dbReference type="Pfam" id="PF03349">
    <property type="entry name" value="Toluene_X"/>
    <property type="match status" value="1"/>
</dbReference>
<evidence type="ECO:0000256" key="8">
    <source>
        <dbReference type="SAM" id="SignalP"/>
    </source>
</evidence>
<keyword evidence="4" id="KW-0812">Transmembrane</keyword>
<dbReference type="Proteomes" id="UP001597474">
    <property type="component" value="Unassembled WGS sequence"/>
</dbReference>
<evidence type="ECO:0000313" key="9">
    <source>
        <dbReference type="EMBL" id="MFD2739343.1"/>
    </source>
</evidence>
<protein>
    <submittedName>
        <fullName evidence="9">OmpP1/FadL family transporter</fullName>
    </submittedName>
</protein>
<evidence type="ECO:0000313" key="10">
    <source>
        <dbReference type="Proteomes" id="UP001597474"/>
    </source>
</evidence>
<keyword evidence="3" id="KW-1134">Transmembrane beta strand</keyword>
<comment type="caution">
    <text evidence="9">The sequence shown here is derived from an EMBL/GenBank/DDBJ whole genome shotgun (WGS) entry which is preliminary data.</text>
</comment>
<feature type="signal peptide" evidence="8">
    <location>
        <begin position="1"/>
        <end position="19"/>
    </location>
</feature>
<dbReference type="PANTHER" id="PTHR35093:SF8">
    <property type="entry name" value="OUTER MEMBRANE PROTEIN NMB0088-RELATED"/>
    <property type="match status" value="1"/>
</dbReference>
<reference evidence="10" key="1">
    <citation type="journal article" date="2019" name="Int. J. Syst. Evol. Microbiol.">
        <title>The Global Catalogue of Microorganisms (GCM) 10K type strain sequencing project: providing services to taxonomists for standard genome sequencing and annotation.</title>
        <authorList>
            <consortium name="The Broad Institute Genomics Platform"/>
            <consortium name="The Broad Institute Genome Sequencing Center for Infectious Disease"/>
            <person name="Wu L."/>
            <person name="Ma J."/>
        </authorList>
    </citation>
    <scope>NUCLEOTIDE SEQUENCE [LARGE SCALE GENOMIC DNA]</scope>
    <source>
        <strain evidence="10">TISTR 2562</strain>
    </source>
</reference>
<keyword evidence="6" id="KW-0472">Membrane</keyword>
<name>A0ABW5U1T3_9RHOB</name>
<evidence type="ECO:0000256" key="6">
    <source>
        <dbReference type="ARBA" id="ARBA00023136"/>
    </source>
</evidence>
<evidence type="ECO:0000256" key="3">
    <source>
        <dbReference type="ARBA" id="ARBA00022452"/>
    </source>
</evidence>
<dbReference type="RefSeq" id="WP_386372863.1">
    <property type="nucleotide sequence ID" value="NZ_JBHUMP010000004.1"/>
</dbReference>
<evidence type="ECO:0000256" key="2">
    <source>
        <dbReference type="ARBA" id="ARBA00008163"/>
    </source>
</evidence>
<feature type="chain" id="PRO_5045262024" evidence="8">
    <location>
        <begin position="20"/>
        <end position="378"/>
    </location>
</feature>
<dbReference type="EMBL" id="JBHUMP010000004">
    <property type="protein sequence ID" value="MFD2739343.1"/>
    <property type="molecule type" value="Genomic_DNA"/>
</dbReference>
<dbReference type="Gene3D" id="2.40.160.60">
    <property type="entry name" value="Outer membrane protein transport protein (OMPP1/FadL/TodX)"/>
    <property type="match status" value="1"/>
</dbReference>
<keyword evidence="7" id="KW-0998">Cell outer membrane</keyword>